<dbReference type="AlphaFoldDB" id="A0ABD1UUT2"/>
<organism evidence="1 2">
    <name type="scientific">Forsythia ovata</name>
    <dbReference type="NCBI Taxonomy" id="205694"/>
    <lineage>
        <taxon>Eukaryota</taxon>
        <taxon>Viridiplantae</taxon>
        <taxon>Streptophyta</taxon>
        <taxon>Embryophyta</taxon>
        <taxon>Tracheophyta</taxon>
        <taxon>Spermatophyta</taxon>
        <taxon>Magnoliopsida</taxon>
        <taxon>eudicotyledons</taxon>
        <taxon>Gunneridae</taxon>
        <taxon>Pentapetalae</taxon>
        <taxon>asterids</taxon>
        <taxon>lamiids</taxon>
        <taxon>Lamiales</taxon>
        <taxon>Oleaceae</taxon>
        <taxon>Forsythieae</taxon>
        <taxon>Forsythia</taxon>
    </lineage>
</organism>
<dbReference type="Proteomes" id="UP001604277">
    <property type="component" value="Unassembled WGS sequence"/>
</dbReference>
<evidence type="ECO:0000313" key="2">
    <source>
        <dbReference type="Proteomes" id="UP001604277"/>
    </source>
</evidence>
<evidence type="ECO:0000313" key="1">
    <source>
        <dbReference type="EMBL" id="KAL2528428.1"/>
    </source>
</evidence>
<sequence>MNKDGENSRSCAHTQTLSEEAHLYTADEWPQSSVAIQRTRSTRPFSIQTTQFQQRAKRVPSVNGLGKIIAQKLGLGLIIRIILTALRFVSVIEAKEDQSSRNSYPALIPLVTFLSLEITDSFNHD</sequence>
<accession>A0ABD1UUT2</accession>
<protein>
    <submittedName>
        <fullName evidence="1">Uncharacterized protein</fullName>
    </submittedName>
</protein>
<dbReference type="EMBL" id="JBFOLJ010000006">
    <property type="protein sequence ID" value="KAL2528428.1"/>
    <property type="molecule type" value="Genomic_DNA"/>
</dbReference>
<comment type="caution">
    <text evidence="1">The sequence shown here is derived from an EMBL/GenBank/DDBJ whole genome shotgun (WGS) entry which is preliminary data.</text>
</comment>
<gene>
    <name evidence="1" type="ORF">Fot_21029</name>
</gene>
<name>A0ABD1UUT2_9LAMI</name>
<keyword evidence="2" id="KW-1185">Reference proteome</keyword>
<reference evidence="2" key="1">
    <citation type="submission" date="2024-07" db="EMBL/GenBank/DDBJ databases">
        <title>Two chromosome-level genome assemblies of Korean endemic species Abeliophyllum distichum and Forsythia ovata (Oleaceae).</title>
        <authorList>
            <person name="Jang H."/>
        </authorList>
    </citation>
    <scope>NUCLEOTIDE SEQUENCE [LARGE SCALE GENOMIC DNA]</scope>
</reference>
<proteinExistence type="predicted"/>